<comment type="subcellular location">
    <subcellularLocation>
        <location evidence="6">Cell membrane</location>
        <topology evidence="6">Multi-pass membrane protein</topology>
    </subcellularLocation>
    <subcellularLocation>
        <location evidence="1">Membrane</location>
        <topology evidence="1">Multi-pass membrane protein</topology>
    </subcellularLocation>
</comment>
<dbReference type="InterPro" id="IPR035973">
    <property type="entry name" value="Cyt_c_oxidase_su3-like_sf"/>
</dbReference>
<keyword evidence="4 7" id="KW-1133">Transmembrane helix</keyword>
<keyword evidence="10" id="KW-1185">Reference proteome</keyword>
<evidence type="ECO:0000256" key="7">
    <source>
        <dbReference type="SAM" id="Phobius"/>
    </source>
</evidence>
<evidence type="ECO:0000259" key="8">
    <source>
        <dbReference type="PROSITE" id="PS50253"/>
    </source>
</evidence>
<evidence type="ECO:0000256" key="3">
    <source>
        <dbReference type="ARBA" id="ARBA00022692"/>
    </source>
</evidence>
<evidence type="ECO:0000256" key="4">
    <source>
        <dbReference type="ARBA" id="ARBA00022989"/>
    </source>
</evidence>
<proteinExistence type="inferred from homology"/>
<evidence type="ECO:0000313" key="9">
    <source>
        <dbReference type="EMBL" id="QDT17685.1"/>
    </source>
</evidence>
<name>A0A517PE84_9PLAN</name>
<organism evidence="9 10">
    <name type="scientific">Alienimonas californiensis</name>
    <dbReference type="NCBI Taxonomy" id="2527989"/>
    <lineage>
        <taxon>Bacteria</taxon>
        <taxon>Pseudomonadati</taxon>
        <taxon>Planctomycetota</taxon>
        <taxon>Planctomycetia</taxon>
        <taxon>Planctomycetales</taxon>
        <taxon>Planctomycetaceae</taxon>
        <taxon>Alienimonas</taxon>
    </lineage>
</organism>
<dbReference type="InterPro" id="IPR024791">
    <property type="entry name" value="Cyt_c/ubiquinol_Oxase_su3"/>
</dbReference>
<dbReference type="Proteomes" id="UP000318741">
    <property type="component" value="Chromosome"/>
</dbReference>
<keyword evidence="5 7" id="KW-0472">Membrane</keyword>
<dbReference type="RefSeq" id="WP_145360633.1">
    <property type="nucleotide sequence ID" value="NZ_CP036265.1"/>
</dbReference>
<dbReference type="AlphaFoldDB" id="A0A517PE84"/>
<dbReference type="Pfam" id="PF00510">
    <property type="entry name" value="COX3"/>
    <property type="match status" value="1"/>
</dbReference>
<protein>
    <submittedName>
        <fullName evidence="9">Cytochrome c oxidase subunit 3</fullName>
        <ecNumber evidence="9">1.9.3.1</ecNumber>
    </submittedName>
</protein>
<dbReference type="SUPFAM" id="SSF81452">
    <property type="entry name" value="Cytochrome c oxidase subunit III-like"/>
    <property type="match status" value="2"/>
</dbReference>
<dbReference type="Gene3D" id="1.20.120.80">
    <property type="entry name" value="Cytochrome c oxidase, subunit III, four-helix bundle"/>
    <property type="match status" value="1"/>
</dbReference>
<dbReference type="GO" id="GO:0019646">
    <property type="term" value="P:aerobic electron transport chain"/>
    <property type="evidence" value="ECO:0007669"/>
    <property type="project" value="InterPro"/>
</dbReference>
<dbReference type="EC" id="1.9.3.1" evidence="9"/>
<evidence type="ECO:0000313" key="10">
    <source>
        <dbReference type="Proteomes" id="UP000318741"/>
    </source>
</evidence>
<dbReference type="EMBL" id="CP036265">
    <property type="protein sequence ID" value="QDT17685.1"/>
    <property type="molecule type" value="Genomic_DNA"/>
</dbReference>
<keyword evidence="3 6" id="KW-0812">Transmembrane</keyword>
<gene>
    <name evidence="9" type="primary">ctaE_2</name>
    <name evidence="9" type="ORF">CA12_38160</name>
</gene>
<feature type="transmembrane region" description="Helical" evidence="7">
    <location>
        <begin position="73"/>
        <end position="94"/>
    </location>
</feature>
<dbReference type="PANTHER" id="PTHR11403:SF6">
    <property type="entry name" value="NITRIC OXIDE REDUCTASE SUBUNIT E"/>
    <property type="match status" value="1"/>
</dbReference>
<evidence type="ECO:0000256" key="6">
    <source>
        <dbReference type="RuleBase" id="RU003376"/>
    </source>
</evidence>
<dbReference type="KEGG" id="acaf:CA12_38160"/>
<sequence length="284" mass="30542">MSAATAHAPVPAGEPIPSVPSRMGLPIPNGKLGIWLFLGTEVMFFTALIGSLIVLRGGAAAWPSQETMHVKLWAGAVNTLVLLTSSYFVVVALTKLGSGHASAARGYLALTLLLACLFLGIKAYEYSGKFEHDLLPGRVAETAETARRKVLAGAGTVLLDVPVADEPVPVRVAATELSAFVRDENPAPGPLAERVEAFREEFPAHATAIPEVQVIPGANLWLSTYFLITGLHAVHVIVGILLLAIPALAWSLSRAWFPYLENAALYWHFVDLVWIFLFPTVYLI</sequence>
<feature type="transmembrane region" description="Helical" evidence="7">
    <location>
        <begin position="225"/>
        <end position="252"/>
    </location>
</feature>
<dbReference type="OrthoDB" id="9810850at2"/>
<dbReference type="InterPro" id="IPR013833">
    <property type="entry name" value="Cyt_c_oxidase_su3_a-hlx"/>
</dbReference>
<dbReference type="PROSITE" id="PS50253">
    <property type="entry name" value="COX3"/>
    <property type="match status" value="1"/>
</dbReference>
<dbReference type="GO" id="GO:0004129">
    <property type="term" value="F:cytochrome-c oxidase activity"/>
    <property type="evidence" value="ECO:0007669"/>
    <property type="project" value="InterPro"/>
</dbReference>
<feature type="domain" description="Heme-copper oxidase subunit III family profile" evidence="8">
    <location>
        <begin position="31"/>
        <end position="284"/>
    </location>
</feature>
<dbReference type="GO" id="GO:0016491">
    <property type="term" value="F:oxidoreductase activity"/>
    <property type="evidence" value="ECO:0007669"/>
    <property type="project" value="UniProtKB-KW"/>
</dbReference>
<feature type="transmembrane region" description="Helical" evidence="7">
    <location>
        <begin position="32"/>
        <end position="53"/>
    </location>
</feature>
<accession>A0A517PE84</accession>
<dbReference type="GO" id="GO:0005886">
    <property type="term" value="C:plasma membrane"/>
    <property type="evidence" value="ECO:0007669"/>
    <property type="project" value="UniProtKB-SubCell"/>
</dbReference>
<feature type="transmembrane region" description="Helical" evidence="7">
    <location>
        <begin position="264"/>
        <end position="283"/>
    </location>
</feature>
<comment type="similarity">
    <text evidence="2 6">Belongs to the cytochrome c oxidase subunit 3 family.</text>
</comment>
<dbReference type="InterPro" id="IPR000298">
    <property type="entry name" value="Cyt_c_oxidase-like_su3"/>
</dbReference>
<feature type="transmembrane region" description="Helical" evidence="7">
    <location>
        <begin position="106"/>
        <end position="124"/>
    </location>
</feature>
<dbReference type="PANTHER" id="PTHR11403">
    <property type="entry name" value="CYTOCHROME C OXIDASE SUBUNIT III"/>
    <property type="match status" value="1"/>
</dbReference>
<evidence type="ECO:0000256" key="1">
    <source>
        <dbReference type="ARBA" id="ARBA00004141"/>
    </source>
</evidence>
<reference evidence="9 10" key="1">
    <citation type="submission" date="2019-02" db="EMBL/GenBank/DDBJ databases">
        <title>Deep-cultivation of Planctomycetes and their phenomic and genomic characterization uncovers novel biology.</title>
        <authorList>
            <person name="Wiegand S."/>
            <person name="Jogler M."/>
            <person name="Boedeker C."/>
            <person name="Pinto D."/>
            <person name="Vollmers J."/>
            <person name="Rivas-Marin E."/>
            <person name="Kohn T."/>
            <person name="Peeters S.H."/>
            <person name="Heuer A."/>
            <person name="Rast P."/>
            <person name="Oberbeckmann S."/>
            <person name="Bunk B."/>
            <person name="Jeske O."/>
            <person name="Meyerdierks A."/>
            <person name="Storesund J.E."/>
            <person name="Kallscheuer N."/>
            <person name="Luecker S."/>
            <person name="Lage O.M."/>
            <person name="Pohl T."/>
            <person name="Merkel B.J."/>
            <person name="Hornburger P."/>
            <person name="Mueller R.-W."/>
            <person name="Bruemmer F."/>
            <person name="Labrenz M."/>
            <person name="Spormann A.M."/>
            <person name="Op den Camp H."/>
            <person name="Overmann J."/>
            <person name="Amann R."/>
            <person name="Jetten M.S.M."/>
            <person name="Mascher T."/>
            <person name="Medema M.H."/>
            <person name="Devos D.P."/>
            <person name="Kaster A.-K."/>
            <person name="Ovreas L."/>
            <person name="Rohde M."/>
            <person name="Galperin M.Y."/>
            <person name="Jogler C."/>
        </authorList>
    </citation>
    <scope>NUCLEOTIDE SEQUENCE [LARGE SCALE GENOMIC DNA]</scope>
    <source>
        <strain evidence="9 10">CA12</strain>
    </source>
</reference>
<evidence type="ECO:0000256" key="5">
    <source>
        <dbReference type="ARBA" id="ARBA00023136"/>
    </source>
</evidence>
<keyword evidence="9" id="KW-0560">Oxidoreductase</keyword>
<evidence type="ECO:0000256" key="2">
    <source>
        <dbReference type="ARBA" id="ARBA00010581"/>
    </source>
</evidence>